<dbReference type="WBParaSite" id="maker-unitig_38286-snap-gene-0.2-mRNA-1">
    <property type="protein sequence ID" value="maker-unitig_38286-snap-gene-0.2-mRNA-1"/>
    <property type="gene ID" value="maker-unitig_38286-snap-gene-0.2"/>
</dbReference>
<comment type="subcellular location">
    <subcellularLocation>
        <location evidence="1">Membrane</location>
        <topology evidence="1">Single-pass membrane protein</topology>
    </subcellularLocation>
</comment>
<evidence type="ECO:0000313" key="10">
    <source>
        <dbReference type="WBParaSite" id="maker-unitig_38286-snap-gene-0.2-mRNA-1"/>
    </source>
</evidence>
<dbReference type="Proteomes" id="UP000095280">
    <property type="component" value="Unplaced"/>
</dbReference>
<keyword evidence="2" id="KW-0812">Transmembrane</keyword>
<dbReference type="PANTHER" id="PTHR24270">
    <property type="entry name" value="LOW-DENSITY LIPOPROTEIN RECEPTOR-RELATED"/>
    <property type="match status" value="1"/>
</dbReference>
<evidence type="ECO:0000256" key="5">
    <source>
        <dbReference type="ARBA" id="ARBA00023136"/>
    </source>
</evidence>
<feature type="compositionally biased region" description="Basic and acidic residues" evidence="8">
    <location>
        <begin position="224"/>
        <end position="235"/>
    </location>
</feature>
<keyword evidence="6" id="KW-1015">Disulfide bond</keyword>
<dbReference type="GO" id="GO:0016192">
    <property type="term" value="P:vesicle-mediated transport"/>
    <property type="evidence" value="ECO:0007669"/>
    <property type="project" value="UniProtKB-ARBA"/>
</dbReference>
<evidence type="ECO:0000256" key="8">
    <source>
        <dbReference type="SAM" id="MobiDB-lite"/>
    </source>
</evidence>
<dbReference type="SMART" id="SM00192">
    <property type="entry name" value="LDLa"/>
    <property type="match status" value="1"/>
</dbReference>
<dbReference type="InterPro" id="IPR036055">
    <property type="entry name" value="LDL_receptor-like_sf"/>
</dbReference>
<dbReference type="CDD" id="cd00112">
    <property type="entry name" value="LDLa"/>
    <property type="match status" value="1"/>
</dbReference>
<keyword evidence="3" id="KW-0677">Repeat</keyword>
<evidence type="ECO:0000256" key="7">
    <source>
        <dbReference type="PROSITE-ProRule" id="PRU00124"/>
    </source>
</evidence>
<dbReference type="InterPro" id="IPR050685">
    <property type="entry name" value="LDLR"/>
</dbReference>
<dbReference type="Gene3D" id="4.10.400.10">
    <property type="entry name" value="Low-density Lipoprotein Receptor"/>
    <property type="match status" value="1"/>
</dbReference>
<evidence type="ECO:0000256" key="3">
    <source>
        <dbReference type="ARBA" id="ARBA00022737"/>
    </source>
</evidence>
<keyword evidence="9" id="KW-1185">Reference proteome</keyword>
<sequence length="382" mass="41478">SNAVTPFKTEQVIKALCEGRKIPKPVSETAEKTTSRAATANASPRSLAGDGGKGEHLRSCSDGSDEINVKLAPILTSCPAGKLLCGHKLKCYKAEQKCDGLITAGDGSERARLEARRCWRHSCISTTKVCDGVSDCKDNSDEVNSGIDERPAQPKLISCGNAAVTMQPGEAVRSRQPVQPHLCTAQAHAEAPLVPAASARRRKSLPIYPRRHFVDLSPESQQPESRKGEDAKDVDPALETEVMMRENRAVSRCRTPPISPCRVDPAAGAASAHYWFHANLHSYDCDRLLTPFVKSMMEDFPTDRRLLSIMNRCLAAFPELLRFASHAAAGGHSDAAVLNVILAPDGLADSHNEMSETLKSHLYVSYKSFLVEKGPELAKKTQ</sequence>
<dbReference type="PROSITE" id="PS50068">
    <property type="entry name" value="LDLRA_2"/>
    <property type="match status" value="1"/>
</dbReference>
<evidence type="ECO:0000256" key="4">
    <source>
        <dbReference type="ARBA" id="ARBA00022989"/>
    </source>
</evidence>
<keyword evidence="4" id="KW-1133">Transmembrane helix</keyword>
<dbReference type="GO" id="GO:0005886">
    <property type="term" value="C:plasma membrane"/>
    <property type="evidence" value="ECO:0007669"/>
    <property type="project" value="TreeGrafter"/>
</dbReference>
<proteinExistence type="predicted"/>
<feature type="region of interest" description="Disordered" evidence="8">
    <location>
        <begin position="210"/>
        <end position="235"/>
    </location>
</feature>
<evidence type="ECO:0000313" key="9">
    <source>
        <dbReference type="Proteomes" id="UP000095280"/>
    </source>
</evidence>
<organism evidence="9 10">
    <name type="scientific">Macrostomum lignano</name>
    <dbReference type="NCBI Taxonomy" id="282301"/>
    <lineage>
        <taxon>Eukaryota</taxon>
        <taxon>Metazoa</taxon>
        <taxon>Spiralia</taxon>
        <taxon>Lophotrochozoa</taxon>
        <taxon>Platyhelminthes</taxon>
        <taxon>Rhabditophora</taxon>
        <taxon>Macrostomorpha</taxon>
        <taxon>Macrostomida</taxon>
        <taxon>Macrostomidae</taxon>
        <taxon>Macrostomum</taxon>
    </lineage>
</organism>
<dbReference type="PRINTS" id="PR00261">
    <property type="entry name" value="LDLRECEPTOR"/>
</dbReference>
<protein>
    <submittedName>
        <fullName evidence="10">RPAP3_C domain-containing protein</fullName>
    </submittedName>
</protein>
<evidence type="ECO:0000256" key="2">
    <source>
        <dbReference type="ARBA" id="ARBA00022692"/>
    </source>
</evidence>
<comment type="caution">
    <text evidence="7">Lacks conserved residue(s) required for the propagation of feature annotation.</text>
</comment>
<keyword evidence="5" id="KW-0472">Membrane</keyword>
<dbReference type="Pfam" id="PF00057">
    <property type="entry name" value="Ldl_recept_a"/>
    <property type="match status" value="1"/>
</dbReference>
<feature type="region of interest" description="Disordered" evidence="8">
    <location>
        <begin position="24"/>
        <end position="59"/>
    </location>
</feature>
<feature type="compositionally biased region" description="Polar residues" evidence="8">
    <location>
        <begin position="35"/>
        <end position="44"/>
    </location>
</feature>
<name>A0A1I8FKJ9_9PLAT</name>
<reference evidence="10" key="1">
    <citation type="submission" date="2016-11" db="UniProtKB">
        <authorList>
            <consortium name="WormBaseParasite"/>
        </authorList>
    </citation>
    <scope>IDENTIFICATION</scope>
</reference>
<dbReference type="AlphaFoldDB" id="A0A1I8FKJ9"/>
<dbReference type="InterPro" id="IPR002172">
    <property type="entry name" value="LDrepeatLR_classA_rpt"/>
</dbReference>
<evidence type="ECO:0000256" key="1">
    <source>
        <dbReference type="ARBA" id="ARBA00004167"/>
    </source>
</evidence>
<dbReference type="SUPFAM" id="SSF57424">
    <property type="entry name" value="LDL receptor-like module"/>
    <property type="match status" value="1"/>
</dbReference>
<evidence type="ECO:0000256" key="6">
    <source>
        <dbReference type="ARBA" id="ARBA00023157"/>
    </source>
</evidence>
<accession>A0A1I8FKJ9</accession>